<proteinExistence type="inferred from homology"/>
<feature type="compositionally biased region" description="Basic and acidic residues" evidence="3">
    <location>
        <begin position="120"/>
        <end position="131"/>
    </location>
</feature>
<dbReference type="Gene3D" id="3.30.40.10">
    <property type="entry name" value="Zinc/RING finger domain, C3HC4 (zinc finger)"/>
    <property type="match status" value="1"/>
</dbReference>
<feature type="region of interest" description="Disordered" evidence="3">
    <location>
        <begin position="119"/>
        <end position="173"/>
    </location>
</feature>
<dbReference type="PANTHER" id="PTHR46293">
    <property type="entry name" value="E3 UBIQUITIN PROTEIN LIGASE DRIP1"/>
    <property type="match status" value="1"/>
</dbReference>
<name>A0AA87YXV2_FICCA</name>
<dbReference type="CDD" id="cd23165">
    <property type="entry name" value="Prefoldin_4"/>
    <property type="match status" value="1"/>
</dbReference>
<evidence type="ECO:0000256" key="3">
    <source>
        <dbReference type="SAM" id="MobiDB-lite"/>
    </source>
</evidence>
<keyword evidence="5" id="KW-1185">Reference proteome</keyword>
<dbReference type="AlphaFoldDB" id="A0AA87YXV2"/>
<protein>
    <submittedName>
        <fullName evidence="4">Uncharacterized protein</fullName>
    </submittedName>
</protein>
<feature type="coiled-coil region" evidence="2">
    <location>
        <begin position="568"/>
        <end position="595"/>
    </location>
</feature>
<feature type="compositionally biased region" description="Basic and acidic residues" evidence="3">
    <location>
        <begin position="206"/>
        <end position="229"/>
    </location>
</feature>
<evidence type="ECO:0000313" key="4">
    <source>
        <dbReference type="EMBL" id="GMN25537.1"/>
    </source>
</evidence>
<dbReference type="Pfam" id="PF01920">
    <property type="entry name" value="Prefoldin_2"/>
    <property type="match status" value="1"/>
</dbReference>
<dbReference type="Gene3D" id="3.10.20.90">
    <property type="entry name" value="Phosphatidylinositol 3-kinase Catalytic Subunit, Chain A, domain 1"/>
    <property type="match status" value="1"/>
</dbReference>
<dbReference type="InterPro" id="IPR002777">
    <property type="entry name" value="PFD_beta-like"/>
</dbReference>
<keyword evidence="2" id="KW-0175">Coiled coil</keyword>
<dbReference type="GO" id="GO:0004842">
    <property type="term" value="F:ubiquitin-protein transferase activity"/>
    <property type="evidence" value="ECO:0007669"/>
    <property type="project" value="InterPro"/>
</dbReference>
<dbReference type="InterPro" id="IPR013083">
    <property type="entry name" value="Znf_RING/FYVE/PHD"/>
</dbReference>
<evidence type="ECO:0000256" key="2">
    <source>
        <dbReference type="SAM" id="Coils"/>
    </source>
</evidence>
<sequence>MNLESVCRKCIYEKLSDEEVDSCPVCDIDLGCLPVEKLRPDHNLQDIRAKIFPLKRRKINAPEVTPSVPLPVKRKERSLSSLVVNTPKVPIQTGLTGRRTKAVARRAAALRGCSFAAGEPVKREDSAEDHSLSSSSPESQNKISRNKMQDSSTAEPSSGQKANKETENVVTEGKGDLWTPLNCLVEAANRTKTSKSNTQSLTVAKSEPRNVADSEPRIPESKIEAESRNALDNQSYMPKSKTKEPEQTKAKNNSNGTSLLPGPVKRRRLRAANRNRAASSSGELSTSAQVILDASGANHNRRNSPIWFSLVASDDGKGDVSLPQISACYLRIKDGKMPVSFIQKYLVKKLDLTSETEVQILCRGQPVLPTLQLQNLVDLWFRTASTSKKVPASVGSSAKDFVMVLSYCRKGGGSETEVTWEDQQNINKFGRLNNRFHELEDEIKVAKLERLSNVLWNRLQGRKICTWKLNSLFIVEILTVYRVYLVLRSTYVLVGTCGVSLEAIFSASFGLRGVKKMVFVMFQEINENLEDAGNELILTDEDVVRFQIGEVFAHVPKEEVETRIEGMTEATTKNLEKLEEEKESVLAQMVELKKILYGKFKDSINLEED</sequence>
<evidence type="ECO:0000313" key="5">
    <source>
        <dbReference type="Proteomes" id="UP001187192"/>
    </source>
</evidence>
<reference evidence="4" key="1">
    <citation type="submission" date="2023-07" db="EMBL/GenBank/DDBJ databases">
        <title>draft genome sequence of fig (Ficus carica).</title>
        <authorList>
            <person name="Takahashi T."/>
            <person name="Nishimura K."/>
        </authorList>
    </citation>
    <scope>NUCLEOTIDE SEQUENCE</scope>
</reference>
<organism evidence="4 5">
    <name type="scientific">Ficus carica</name>
    <name type="common">Common fig</name>
    <dbReference type="NCBI Taxonomy" id="3494"/>
    <lineage>
        <taxon>Eukaryota</taxon>
        <taxon>Viridiplantae</taxon>
        <taxon>Streptophyta</taxon>
        <taxon>Embryophyta</taxon>
        <taxon>Tracheophyta</taxon>
        <taxon>Spermatophyta</taxon>
        <taxon>Magnoliopsida</taxon>
        <taxon>eudicotyledons</taxon>
        <taxon>Gunneridae</taxon>
        <taxon>Pentapetalae</taxon>
        <taxon>rosids</taxon>
        <taxon>fabids</taxon>
        <taxon>Rosales</taxon>
        <taxon>Moraceae</taxon>
        <taxon>Ficeae</taxon>
        <taxon>Ficus</taxon>
    </lineage>
</organism>
<dbReference type="GO" id="GO:0006457">
    <property type="term" value="P:protein folding"/>
    <property type="evidence" value="ECO:0007669"/>
    <property type="project" value="InterPro"/>
</dbReference>
<gene>
    <name evidence="4" type="ORF">TIFTF001_000971</name>
</gene>
<dbReference type="GO" id="GO:0051082">
    <property type="term" value="F:unfolded protein binding"/>
    <property type="evidence" value="ECO:0007669"/>
    <property type="project" value="InterPro"/>
</dbReference>
<accession>A0AA87YXV2</accession>
<comment type="caution">
    <text evidence="4">The sequence shown here is derived from an EMBL/GenBank/DDBJ whole genome shotgun (WGS) entry which is preliminary data.</text>
</comment>
<evidence type="ECO:0000256" key="1">
    <source>
        <dbReference type="ARBA" id="ARBA00008045"/>
    </source>
</evidence>
<feature type="region of interest" description="Disordered" evidence="3">
    <location>
        <begin position="189"/>
        <end position="265"/>
    </location>
</feature>
<dbReference type="Proteomes" id="UP001187192">
    <property type="component" value="Unassembled WGS sequence"/>
</dbReference>
<dbReference type="InterPro" id="IPR044807">
    <property type="entry name" value="DRIP1-like"/>
</dbReference>
<dbReference type="EMBL" id="BTGU01000001">
    <property type="protein sequence ID" value="GMN25537.1"/>
    <property type="molecule type" value="Genomic_DNA"/>
</dbReference>
<dbReference type="GO" id="GO:0016272">
    <property type="term" value="C:prefoldin complex"/>
    <property type="evidence" value="ECO:0007669"/>
    <property type="project" value="InterPro"/>
</dbReference>
<comment type="similarity">
    <text evidence="1">Belongs to the prefoldin subunit beta family.</text>
</comment>
<feature type="compositionally biased region" description="Polar residues" evidence="3">
    <location>
        <begin position="149"/>
        <end position="161"/>
    </location>
</feature>
<feature type="compositionally biased region" description="Polar residues" evidence="3">
    <location>
        <begin position="190"/>
        <end position="203"/>
    </location>
</feature>
<dbReference type="PANTHER" id="PTHR46293:SF1">
    <property type="entry name" value="OS03G0632800 PROTEIN"/>
    <property type="match status" value="1"/>
</dbReference>